<dbReference type="EMBL" id="AMGY01000009">
    <property type="protein sequence ID" value="EXJ77954.1"/>
    <property type="molecule type" value="Genomic_DNA"/>
</dbReference>
<dbReference type="InterPro" id="IPR016215">
    <property type="entry name" value="NTA_MOA"/>
</dbReference>
<feature type="compositionally biased region" description="Low complexity" evidence="2">
    <location>
        <begin position="1"/>
        <end position="19"/>
    </location>
</feature>
<name>W9Y6A8_9EURO</name>
<evidence type="ECO:0000313" key="5">
    <source>
        <dbReference type="Proteomes" id="UP000019478"/>
    </source>
</evidence>
<dbReference type="Pfam" id="PF00296">
    <property type="entry name" value="Bac_luciferase"/>
    <property type="match status" value="1"/>
</dbReference>
<evidence type="ECO:0000259" key="3">
    <source>
        <dbReference type="Pfam" id="PF00296"/>
    </source>
</evidence>
<dbReference type="Proteomes" id="UP000019478">
    <property type="component" value="Unassembled WGS sequence"/>
</dbReference>
<accession>W9Y6A8</accession>
<dbReference type="InterPro" id="IPR036661">
    <property type="entry name" value="Luciferase-like_sf"/>
</dbReference>
<dbReference type="GO" id="GO:0016705">
    <property type="term" value="F:oxidoreductase activity, acting on paired donors, with incorporation or reduction of molecular oxygen"/>
    <property type="evidence" value="ECO:0007669"/>
    <property type="project" value="InterPro"/>
</dbReference>
<sequence>MADTTAQAPAHPAAGTTAPAPAPTPKQWIFNAFTMNTPGHLAAGLWRHPRNRSAHHNDIEYWTDLAKILEAGKFHGLFIADVLGQYDVYKGPGNLEPGLAGAAQFPVSDPFMPISAMAAVTKHLTLGVTASTTYEAPYLLARRFATLDHLTKGRIAWNVVTSYLLSAAENLGLKDEIAHDERYRMADEYMDVTYKLWESTWRDDAVARDVETKQYTVPGRVRRINHEGKYYRSAGPLQVAPSIQRTPYLFQAGTSTAGKAFATKHAECLFLPGMTVESVRKSVQEIRALAAQQGRDPATIKMIMGVLIIVAETDALAQAKYEEYLTYADLEGSMTLFGGWTGSDLSQYGDDDDFQFAGPGAIRSMVSSWSATIPGTDGVKWSKKRVAQELAIGGAHVRAIGSPHTVADILQHWVDETGVDGFNCSYAVNPGDFEDIINHLFPVLRARGVFWHDYAADTARENYLQDNAGPRLRPDHPGAKYKWPAE</sequence>
<evidence type="ECO:0000256" key="1">
    <source>
        <dbReference type="ARBA" id="ARBA00033748"/>
    </source>
</evidence>
<dbReference type="PANTHER" id="PTHR30011:SF41">
    <property type="entry name" value="XENOBIOTIC COMPOUND MONOOXYGENASE, DSZA FAMILY (AFU_ORTHOLOGUE AFUA_3G15040)"/>
    <property type="match status" value="1"/>
</dbReference>
<organism evidence="4 5">
    <name type="scientific">Capronia epimyces CBS 606.96</name>
    <dbReference type="NCBI Taxonomy" id="1182542"/>
    <lineage>
        <taxon>Eukaryota</taxon>
        <taxon>Fungi</taxon>
        <taxon>Dikarya</taxon>
        <taxon>Ascomycota</taxon>
        <taxon>Pezizomycotina</taxon>
        <taxon>Eurotiomycetes</taxon>
        <taxon>Chaetothyriomycetidae</taxon>
        <taxon>Chaetothyriales</taxon>
        <taxon>Herpotrichiellaceae</taxon>
        <taxon>Capronia</taxon>
    </lineage>
</organism>
<dbReference type="RefSeq" id="XP_007737399.1">
    <property type="nucleotide sequence ID" value="XM_007739209.1"/>
</dbReference>
<feature type="region of interest" description="Disordered" evidence="2">
    <location>
        <begin position="1"/>
        <end position="22"/>
    </location>
</feature>
<keyword evidence="5" id="KW-1185">Reference proteome</keyword>
<dbReference type="HOGENOM" id="CLU_022256_0_0_1"/>
<comment type="similarity">
    <text evidence="1">Belongs to the NtaA/SnaA/DszA monooxygenase family.</text>
</comment>
<feature type="region of interest" description="Disordered" evidence="2">
    <location>
        <begin position="466"/>
        <end position="486"/>
    </location>
</feature>
<dbReference type="InterPro" id="IPR051260">
    <property type="entry name" value="Diverse_substr_monoxygenases"/>
</dbReference>
<evidence type="ECO:0000313" key="4">
    <source>
        <dbReference type="EMBL" id="EXJ77954.1"/>
    </source>
</evidence>
<dbReference type="InterPro" id="IPR011251">
    <property type="entry name" value="Luciferase-like_dom"/>
</dbReference>
<dbReference type="eggNOG" id="ENOG502SJM8">
    <property type="taxonomic scope" value="Eukaryota"/>
</dbReference>
<dbReference type="Gene3D" id="3.20.20.30">
    <property type="entry name" value="Luciferase-like domain"/>
    <property type="match status" value="1"/>
</dbReference>
<evidence type="ECO:0000256" key="2">
    <source>
        <dbReference type="SAM" id="MobiDB-lite"/>
    </source>
</evidence>
<gene>
    <name evidence="4" type="ORF">A1O3_09113</name>
</gene>
<dbReference type="GO" id="GO:0004497">
    <property type="term" value="F:monooxygenase activity"/>
    <property type="evidence" value="ECO:0007669"/>
    <property type="project" value="InterPro"/>
</dbReference>
<dbReference type="AlphaFoldDB" id="W9Y6A8"/>
<dbReference type="GeneID" id="19173199"/>
<dbReference type="OrthoDB" id="5561043at2759"/>
<dbReference type="PIRSF" id="PIRSF000337">
    <property type="entry name" value="NTA_MOA"/>
    <property type="match status" value="1"/>
</dbReference>
<comment type="caution">
    <text evidence="4">The sequence shown here is derived from an EMBL/GenBank/DDBJ whole genome shotgun (WGS) entry which is preliminary data.</text>
</comment>
<protein>
    <recommendedName>
        <fullName evidence="3">Luciferase-like domain-containing protein</fullName>
    </recommendedName>
</protein>
<proteinExistence type="inferred from homology"/>
<reference evidence="4 5" key="1">
    <citation type="submission" date="2013-03" db="EMBL/GenBank/DDBJ databases">
        <title>The Genome Sequence of Capronia epimyces CBS 606.96.</title>
        <authorList>
            <consortium name="The Broad Institute Genomics Platform"/>
            <person name="Cuomo C."/>
            <person name="de Hoog S."/>
            <person name="Gorbushina A."/>
            <person name="Walker B."/>
            <person name="Young S.K."/>
            <person name="Zeng Q."/>
            <person name="Gargeya S."/>
            <person name="Fitzgerald M."/>
            <person name="Haas B."/>
            <person name="Abouelleil A."/>
            <person name="Allen A.W."/>
            <person name="Alvarado L."/>
            <person name="Arachchi H.M."/>
            <person name="Berlin A.M."/>
            <person name="Chapman S.B."/>
            <person name="Gainer-Dewar J."/>
            <person name="Goldberg J."/>
            <person name="Griggs A."/>
            <person name="Gujja S."/>
            <person name="Hansen M."/>
            <person name="Howarth C."/>
            <person name="Imamovic A."/>
            <person name="Ireland A."/>
            <person name="Larimer J."/>
            <person name="McCowan C."/>
            <person name="Murphy C."/>
            <person name="Pearson M."/>
            <person name="Poon T.W."/>
            <person name="Priest M."/>
            <person name="Roberts A."/>
            <person name="Saif S."/>
            <person name="Shea T."/>
            <person name="Sisk P."/>
            <person name="Sykes S."/>
            <person name="Wortman J."/>
            <person name="Nusbaum C."/>
            <person name="Birren B."/>
        </authorList>
    </citation>
    <scope>NUCLEOTIDE SEQUENCE [LARGE SCALE GENOMIC DNA]</scope>
    <source>
        <strain evidence="4 5">CBS 606.96</strain>
    </source>
</reference>
<feature type="compositionally biased region" description="Basic and acidic residues" evidence="2">
    <location>
        <begin position="472"/>
        <end position="486"/>
    </location>
</feature>
<dbReference type="PANTHER" id="PTHR30011">
    <property type="entry name" value="ALKANESULFONATE MONOOXYGENASE-RELATED"/>
    <property type="match status" value="1"/>
</dbReference>
<feature type="domain" description="Luciferase-like" evidence="3">
    <location>
        <begin position="48"/>
        <end position="419"/>
    </location>
</feature>
<dbReference type="STRING" id="1182542.W9Y6A8"/>
<dbReference type="SUPFAM" id="SSF51679">
    <property type="entry name" value="Bacterial luciferase-like"/>
    <property type="match status" value="1"/>
</dbReference>
<dbReference type="NCBIfam" id="TIGR03860">
    <property type="entry name" value="FMN_nitrolo"/>
    <property type="match status" value="1"/>
</dbReference>